<keyword evidence="1" id="KW-0175">Coiled coil</keyword>
<dbReference type="AlphaFoldDB" id="A0A7R9D6S6"/>
<proteinExistence type="predicted"/>
<evidence type="ECO:0000256" key="1">
    <source>
        <dbReference type="SAM" id="Coils"/>
    </source>
</evidence>
<accession>A0A7R9D6S6</accession>
<organism evidence="2">
    <name type="scientific">Timema poppense</name>
    <name type="common">Walking stick</name>
    <dbReference type="NCBI Taxonomy" id="170557"/>
    <lineage>
        <taxon>Eukaryota</taxon>
        <taxon>Metazoa</taxon>
        <taxon>Ecdysozoa</taxon>
        <taxon>Arthropoda</taxon>
        <taxon>Hexapoda</taxon>
        <taxon>Insecta</taxon>
        <taxon>Pterygota</taxon>
        <taxon>Neoptera</taxon>
        <taxon>Polyneoptera</taxon>
        <taxon>Phasmatodea</taxon>
        <taxon>Timematodea</taxon>
        <taxon>Timematoidea</taxon>
        <taxon>Timematidae</taxon>
        <taxon>Timema</taxon>
    </lineage>
</organism>
<gene>
    <name evidence="2" type="ORF">TPSB3V08_LOCUS6636</name>
</gene>
<sequence length="579" mass="65128">MMTLRTAHIDPRAGLYLSYGGYRQAKPGKVWMIVEFQLVEEAGNGGGSRLEGGENLLRSWLVVVDLVGLLMVEMFEKKYLSLRFLVKFSTSLASSKWSGLLFGQKDRSLDRTSSSDLDNWWLDILRTAEVLTLACGDCMGCLLSSLGWDPVGVAIPNRLATLGFIPIKGEIQDIHIHVTHHNFPHRREYIGICQIQLDLPCADKMKPSVVDHCTNANLEAATDRYKKVRPITRDVDIGYVTRSALRKCQGVKDLDVLLFRQNFRTCLKNVVGKLFERSLLKFPLTEALTFLNPYKIGFNQDEAMQQMTSAVDILVTSNLIPAFVARNADREYKELASQEKRIVYDAVRDAGGIDNFVVPRDLLLSMCSANRRWKQALKNQRLKQTAKDKAKAEERKAGLLSKELEAKRQRNEHNHLGDAAHVDAENLMTNIRDTAKNTHDTLTCILASVSSGANQSVVAQLPNVPNMKRTIKNIRMKANPRPAVPSFCRNIVFPDAYKLTVNGEAFLLYDSGPQDDYTNSFYLKKLPAFGHSNHWRADGTFRTAPPLFEQLYTIHGFEANSSVPLVYALLADKRQGTYS</sequence>
<name>A0A7R9D6S6_TIMPO</name>
<reference evidence="2" key="1">
    <citation type="submission" date="2020-11" db="EMBL/GenBank/DDBJ databases">
        <authorList>
            <person name="Tran Van P."/>
        </authorList>
    </citation>
    <scope>NUCLEOTIDE SEQUENCE</scope>
</reference>
<feature type="coiled-coil region" evidence="1">
    <location>
        <begin position="382"/>
        <end position="410"/>
    </location>
</feature>
<protein>
    <submittedName>
        <fullName evidence="2">Uncharacterized protein</fullName>
    </submittedName>
</protein>
<evidence type="ECO:0000313" key="2">
    <source>
        <dbReference type="EMBL" id="CAD7409027.1"/>
    </source>
</evidence>
<dbReference type="EMBL" id="OD003969">
    <property type="protein sequence ID" value="CAD7409027.1"/>
    <property type="molecule type" value="Genomic_DNA"/>
</dbReference>